<sequence length="332" mass="31181">MITRPPRPSSRAALLVRGTGMVGAALAVGLTLAACGSGGAAGPAPTATSGTTQAPDDAGAARAGAAQQFPGASGEVAAVTGDIAQVQGGGSQTAVTWTAATVVTRQVAGTLADVTVGSCVSAFAASGDASSDESAAVAATTVTVTPAGDDGTCARGGAGGRGPGSSADGRQVPDGVPSGFPTDRPSDLPSDMPSGFPGGGDGAGRRGFAAGVFGTVTAVSATGFTVEQTAFAGPGGQDASAQPATTTRDVTVAADTTYTTTQTADTSAIAVGQCLTAVGTEDGSGTITADTIALSAKGEDGCTSRFGGGRSGQGGFPGGGQGRSTAQGGGNA</sequence>
<name>A0A4P6F2Q4_9MICO</name>
<reference evidence="3 4" key="1">
    <citation type="submission" date="2019-01" db="EMBL/GenBank/DDBJ databases">
        <title>Genome sequencing of strain FW10M-9.</title>
        <authorList>
            <person name="Heo J."/>
            <person name="Kim S.-J."/>
            <person name="Kim J.-S."/>
            <person name="Hong S.-B."/>
            <person name="Kwon S.-W."/>
        </authorList>
    </citation>
    <scope>NUCLEOTIDE SEQUENCE [LARGE SCALE GENOMIC DNA]</scope>
    <source>
        <strain evidence="3 4">FW10M-9</strain>
    </source>
</reference>
<feature type="region of interest" description="Disordered" evidence="1">
    <location>
        <begin position="303"/>
        <end position="332"/>
    </location>
</feature>
<dbReference type="KEGG" id="xya:ET471_06880"/>
<proteinExistence type="predicted"/>
<dbReference type="EMBL" id="CP035493">
    <property type="protein sequence ID" value="QAY69794.1"/>
    <property type="molecule type" value="Genomic_DNA"/>
</dbReference>
<feature type="region of interest" description="Disordered" evidence="1">
    <location>
        <begin position="145"/>
        <end position="203"/>
    </location>
</feature>
<keyword evidence="4" id="KW-1185">Reference proteome</keyword>
<gene>
    <name evidence="3" type="ORF">ET471_06880</name>
</gene>
<evidence type="ECO:0000313" key="4">
    <source>
        <dbReference type="Proteomes" id="UP000292118"/>
    </source>
</evidence>
<keyword evidence="2" id="KW-0732">Signal</keyword>
<organism evidence="3 4">
    <name type="scientific">Xylanimonas protaetiae</name>
    <dbReference type="NCBI Taxonomy" id="2509457"/>
    <lineage>
        <taxon>Bacteria</taxon>
        <taxon>Bacillati</taxon>
        <taxon>Actinomycetota</taxon>
        <taxon>Actinomycetes</taxon>
        <taxon>Micrococcales</taxon>
        <taxon>Promicromonosporaceae</taxon>
        <taxon>Xylanimonas</taxon>
    </lineage>
</organism>
<protein>
    <recommendedName>
        <fullName evidence="5">DUF5666 domain-containing protein</fullName>
    </recommendedName>
</protein>
<evidence type="ECO:0000256" key="1">
    <source>
        <dbReference type="SAM" id="MobiDB-lite"/>
    </source>
</evidence>
<feature type="compositionally biased region" description="Gly residues" evidence="1">
    <location>
        <begin position="154"/>
        <end position="163"/>
    </location>
</feature>
<accession>A0A4P6F2Q4</accession>
<dbReference type="Proteomes" id="UP000292118">
    <property type="component" value="Chromosome"/>
</dbReference>
<dbReference type="PROSITE" id="PS51257">
    <property type="entry name" value="PROKAR_LIPOPROTEIN"/>
    <property type="match status" value="1"/>
</dbReference>
<evidence type="ECO:0000256" key="2">
    <source>
        <dbReference type="SAM" id="SignalP"/>
    </source>
</evidence>
<dbReference type="RefSeq" id="WP_129187184.1">
    <property type="nucleotide sequence ID" value="NZ_CP035493.1"/>
</dbReference>
<evidence type="ECO:0000313" key="3">
    <source>
        <dbReference type="EMBL" id="QAY69794.1"/>
    </source>
</evidence>
<evidence type="ECO:0008006" key="5">
    <source>
        <dbReference type="Google" id="ProtNLM"/>
    </source>
</evidence>
<feature type="signal peptide" evidence="2">
    <location>
        <begin position="1"/>
        <end position="27"/>
    </location>
</feature>
<feature type="chain" id="PRO_5039166188" description="DUF5666 domain-containing protein" evidence="2">
    <location>
        <begin position="28"/>
        <end position="332"/>
    </location>
</feature>
<dbReference type="AlphaFoldDB" id="A0A4P6F2Q4"/>
<feature type="compositionally biased region" description="Gly residues" evidence="1">
    <location>
        <begin position="306"/>
        <end position="332"/>
    </location>
</feature>